<dbReference type="InterPro" id="IPR000683">
    <property type="entry name" value="Gfo/Idh/MocA-like_OxRdtase_N"/>
</dbReference>
<comment type="caution">
    <text evidence="2">The sequence shown here is derived from an EMBL/GenBank/DDBJ whole genome shotgun (WGS) entry which is preliminary data.</text>
</comment>
<evidence type="ECO:0000313" key="3">
    <source>
        <dbReference type="Proteomes" id="UP001243717"/>
    </source>
</evidence>
<evidence type="ECO:0000259" key="1">
    <source>
        <dbReference type="Pfam" id="PF01408"/>
    </source>
</evidence>
<reference evidence="2 3" key="1">
    <citation type="submission" date="2023-04" db="EMBL/GenBank/DDBJ databases">
        <title>A novel bacteria isolated from coastal sediment.</title>
        <authorList>
            <person name="Liu X.-J."/>
            <person name="Du Z.-J."/>
        </authorList>
    </citation>
    <scope>NUCLEOTIDE SEQUENCE [LARGE SCALE GENOMIC DNA]</scope>
    <source>
        <strain evidence="2 3">SDUM461004</strain>
    </source>
</reference>
<organism evidence="2 3">
    <name type="scientific">Thalassobacterium sedimentorum</name>
    <dbReference type="NCBI Taxonomy" id="3041258"/>
    <lineage>
        <taxon>Bacteria</taxon>
        <taxon>Pseudomonadati</taxon>
        <taxon>Verrucomicrobiota</taxon>
        <taxon>Opitutia</taxon>
        <taxon>Puniceicoccales</taxon>
        <taxon>Coraliomargaritaceae</taxon>
        <taxon>Thalassobacterium</taxon>
    </lineage>
</organism>
<dbReference type="Proteomes" id="UP001243717">
    <property type="component" value="Unassembled WGS sequence"/>
</dbReference>
<name>A0ABU1AIA6_9BACT</name>
<dbReference type="EMBL" id="JARXIC010000012">
    <property type="protein sequence ID" value="MDQ8194520.1"/>
    <property type="molecule type" value="Genomic_DNA"/>
</dbReference>
<proteinExistence type="predicted"/>
<sequence length="402" mass="44519">MIHQPCQILLIGVGGYAHFYIEALRKFEQLGICQLAAIIDPCPEKAVDWPYLKERGLPQYASVEAFVDDPVAVDLAVIASPISFHAQQACALLKAGINVLCEKPIAATLEEVADMKAARDESGKFLEIAYQWTFSSAMQQLKADVLKGALGKPEKLLTRVAWPRSSAYYNRNNWAGKIHNAQGRPVYDSPVNNATAHYLHNMLFVLGKEQHLSASPTAVTAECYRANAIENYDTACCKIETLENADIYFYTTHATETAEGPIFRYIFEAAEVHFTHGSDIVAHFKNGTQKTYGNPDVDRMLKLQICAERCSNALPQNDICGVEAASAHTLCVDALQRVPVQTIDSTYLHSKSLGEGETLIYVDQMESIIREAYEHGQLFNEQNLAWAGVATRVSLLDSLSNR</sequence>
<dbReference type="PANTHER" id="PTHR43249:SF1">
    <property type="entry name" value="D-GLUCOSIDE 3-DEHYDROGENASE"/>
    <property type="match status" value="1"/>
</dbReference>
<dbReference type="Pfam" id="PF01408">
    <property type="entry name" value="GFO_IDH_MocA"/>
    <property type="match status" value="1"/>
</dbReference>
<keyword evidence="3" id="KW-1185">Reference proteome</keyword>
<dbReference type="Gene3D" id="3.40.50.720">
    <property type="entry name" value="NAD(P)-binding Rossmann-like Domain"/>
    <property type="match status" value="1"/>
</dbReference>
<dbReference type="Gene3D" id="3.30.360.10">
    <property type="entry name" value="Dihydrodipicolinate Reductase, domain 2"/>
    <property type="match status" value="1"/>
</dbReference>
<feature type="domain" description="Gfo/Idh/MocA-like oxidoreductase N-terminal" evidence="1">
    <location>
        <begin position="7"/>
        <end position="128"/>
    </location>
</feature>
<dbReference type="SUPFAM" id="SSF55347">
    <property type="entry name" value="Glyceraldehyde-3-phosphate dehydrogenase-like, C-terminal domain"/>
    <property type="match status" value="1"/>
</dbReference>
<accession>A0ABU1AIA6</accession>
<evidence type="ECO:0000313" key="2">
    <source>
        <dbReference type="EMBL" id="MDQ8194520.1"/>
    </source>
</evidence>
<dbReference type="SUPFAM" id="SSF51735">
    <property type="entry name" value="NAD(P)-binding Rossmann-fold domains"/>
    <property type="match status" value="1"/>
</dbReference>
<dbReference type="InterPro" id="IPR052515">
    <property type="entry name" value="Gfo/Idh/MocA_Oxidoreductase"/>
</dbReference>
<gene>
    <name evidence="2" type="ORF">QEH59_08780</name>
</gene>
<dbReference type="RefSeq" id="WP_308984989.1">
    <property type="nucleotide sequence ID" value="NZ_JARXIC010000012.1"/>
</dbReference>
<dbReference type="PANTHER" id="PTHR43249">
    <property type="entry name" value="UDP-N-ACETYL-2-AMINO-2-DEOXY-D-GLUCURONATE OXIDASE"/>
    <property type="match status" value="1"/>
</dbReference>
<protein>
    <submittedName>
        <fullName evidence="2">Gfo/Idh/MocA family oxidoreductase</fullName>
    </submittedName>
</protein>
<dbReference type="InterPro" id="IPR036291">
    <property type="entry name" value="NAD(P)-bd_dom_sf"/>
</dbReference>